<evidence type="ECO:0000256" key="8">
    <source>
        <dbReference type="SAM" id="Phobius"/>
    </source>
</evidence>
<dbReference type="InterPro" id="IPR003663">
    <property type="entry name" value="Sugar/inositol_transpt"/>
</dbReference>
<feature type="transmembrane region" description="Helical" evidence="8">
    <location>
        <begin position="377"/>
        <end position="401"/>
    </location>
</feature>
<evidence type="ECO:0000313" key="10">
    <source>
        <dbReference type="EMBL" id="KAL2842561.1"/>
    </source>
</evidence>
<dbReference type="PROSITE" id="PS00216">
    <property type="entry name" value="SUGAR_TRANSPORT_1"/>
    <property type="match status" value="1"/>
</dbReference>
<dbReference type="Proteomes" id="UP001610446">
    <property type="component" value="Unassembled WGS sequence"/>
</dbReference>
<feature type="domain" description="Major facilitator superfamily (MFS) profile" evidence="9">
    <location>
        <begin position="20"/>
        <end position="467"/>
    </location>
</feature>
<dbReference type="Pfam" id="PF00083">
    <property type="entry name" value="Sugar_tr"/>
    <property type="match status" value="1"/>
</dbReference>
<accession>A0ABR4JRU9</accession>
<dbReference type="InterPro" id="IPR050360">
    <property type="entry name" value="MFS_Sugar_Transporters"/>
</dbReference>
<sequence length="522" mass="57112">MGFSGFLGHLQGQSLFLAQIALIVCPSYILFGYNQSNLGGLVSLPDWVDHFPRIDKTSHGAENTDNATVQGVVIACFTLGALPGCLSCPYTSENLGRRPVIFLGALLTLIGTVLEASAFQLAQLVVGRTILGAGVGMLSGTVPTWQSECSSSKNRGKHIVLDGCFISLGYVLQAWINLGFYQFKTGPVTWRPPIAISCFFSLVLMASIFFMPESPRWLARQNRLKEAQNNLALLKGVSAESPEVTSELASIEASLEQTANSAASLKDLFSMGEGRLLYRFSICILLQFFQQMAGGNLISVYSTVIFQDGLGLDAQTSRILSGGTLTWKFLSGFVSFFTIDRLGRRFAFIISGSGMAACMLGLAVATSFPHSNYGAQIISVLFIFLFNFFLPIGFLGANFLYTTEVAPARLRVAMSSISTANHWLWNFVVTMITPVAIQDIGYRYYIVYTCIGACIPLSIYFLYPETMGRSLEEIDLIFRESPSALATVRYAKRRPHIPISEQLSIKTSSEHDEEVAGSKEEV</sequence>
<evidence type="ECO:0000256" key="2">
    <source>
        <dbReference type="ARBA" id="ARBA00010992"/>
    </source>
</evidence>
<evidence type="ECO:0000256" key="5">
    <source>
        <dbReference type="ARBA" id="ARBA00022989"/>
    </source>
</evidence>
<evidence type="ECO:0000256" key="4">
    <source>
        <dbReference type="ARBA" id="ARBA00022692"/>
    </source>
</evidence>
<keyword evidence="4 8" id="KW-0812">Transmembrane</keyword>
<organism evidence="10 11">
    <name type="scientific">Aspergillus pseudoustus</name>
    <dbReference type="NCBI Taxonomy" id="1810923"/>
    <lineage>
        <taxon>Eukaryota</taxon>
        <taxon>Fungi</taxon>
        <taxon>Dikarya</taxon>
        <taxon>Ascomycota</taxon>
        <taxon>Pezizomycotina</taxon>
        <taxon>Eurotiomycetes</taxon>
        <taxon>Eurotiomycetidae</taxon>
        <taxon>Eurotiales</taxon>
        <taxon>Aspergillaceae</taxon>
        <taxon>Aspergillus</taxon>
        <taxon>Aspergillus subgen. Nidulantes</taxon>
    </lineage>
</organism>
<feature type="transmembrane region" description="Helical" evidence="8">
    <location>
        <begin position="319"/>
        <end position="339"/>
    </location>
</feature>
<keyword evidence="5 8" id="KW-1133">Transmembrane helix</keyword>
<keyword evidence="6 8" id="KW-0472">Membrane</keyword>
<comment type="similarity">
    <text evidence="2 7">Belongs to the major facilitator superfamily. Sugar transporter (TC 2.A.1.1) family.</text>
</comment>
<reference evidence="10 11" key="1">
    <citation type="submission" date="2024-07" db="EMBL/GenBank/DDBJ databases">
        <title>Section-level genome sequencing and comparative genomics of Aspergillus sections Usti and Cavernicolus.</title>
        <authorList>
            <consortium name="Lawrence Berkeley National Laboratory"/>
            <person name="Nybo J.L."/>
            <person name="Vesth T.C."/>
            <person name="Theobald S."/>
            <person name="Frisvad J.C."/>
            <person name="Larsen T.O."/>
            <person name="Kjaerboelling I."/>
            <person name="Rothschild-Mancinelli K."/>
            <person name="Lyhne E.K."/>
            <person name="Kogle M.E."/>
            <person name="Barry K."/>
            <person name="Clum A."/>
            <person name="Na H."/>
            <person name="Ledsgaard L."/>
            <person name="Lin J."/>
            <person name="Lipzen A."/>
            <person name="Kuo A."/>
            <person name="Riley R."/>
            <person name="Mondo S."/>
            <person name="Labutti K."/>
            <person name="Haridas S."/>
            <person name="Pangalinan J."/>
            <person name="Salamov A.A."/>
            <person name="Simmons B.A."/>
            <person name="Magnuson J.K."/>
            <person name="Chen J."/>
            <person name="Drula E."/>
            <person name="Henrissat B."/>
            <person name="Wiebenga A."/>
            <person name="Lubbers R.J."/>
            <person name="Gomes A.C."/>
            <person name="Makela M.R."/>
            <person name="Stajich J."/>
            <person name="Grigoriev I.V."/>
            <person name="Mortensen U.H."/>
            <person name="De Vries R.P."/>
            <person name="Baker S.E."/>
            <person name="Andersen M.R."/>
        </authorList>
    </citation>
    <scope>NUCLEOTIDE SEQUENCE [LARGE SCALE GENOMIC DNA]</scope>
    <source>
        <strain evidence="10 11">CBS 123904</strain>
    </source>
</reference>
<feature type="transmembrane region" description="Helical" evidence="8">
    <location>
        <begin position="444"/>
        <end position="463"/>
    </location>
</feature>
<dbReference type="InterPro" id="IPR005828">
    <property type="entry name" value="MFS_sugar_transport-like"/>
</dbReference>
<keyword evidence="11" id="KW-1185">Reference proteome</keyword>
<dbReference type="EMBL" id="JBFXLU010000098">
    <property type="protein sequence ID" value="KAL2842561.1"/>
    <property type="molecule type" value="Genomic_DNA"/>
</dbReference>
<evidence type="ECO:0000256" key="6">
    <source>
        <dbReference type="ARBA" id="ARBA00023136"/>
    </source>
</evidence>
<evidence type="ECO:0000256" key="7">
    <source>
        <dbReference type="RuleBase" id="RU003346"/>
    </source>
</evidence>
<gene>
    <name evidence="10" type="ORF">BJY01DRAFT_216459</name>
</gene>
<dbReference type="NCBIfam" id="TIGR00879">
    <property type="entry name" value="SP"/>
    <property type="match status" value="1"/>
</dbReference>
<dbReference type="SUPFAM" id="SSF103473">
    <property type="entry name" value="MFS general substrate transporter"/>
    <property type="match status" value="1"/>
</dbReference>
<dbReference type="PRINTS" id="PR00171">
    <property type="entry name" value="SUGRTRNSPORT"/>
</dbReference>
<keyword evidence="10" id="KW-0762">Sugar transport</keyword>
<comment type="subcellular location">
    <subcellularLocation>
        <location evidence="1">Membrane</location>
        <topology evidence="1">Multi-pass membrane protein</topology>
    </subcellularLocation>
</comment>
<comment type="caution">
    <text evidence="10">The sequence shown here is derived from an EMBL/GenBank/DDBJ whole genome shotgun (WGS) entry which is preliminary data.</text>
</comment>
<feature type="transmembrane region" description="Helical" evidence="8">
    <location>
        <begin position="12"/>
        <end position="31"/>
    </location>
</feature>
<name>A0ABR4JRU9_9EURO</name>
<evidence type="ECO:0000313" key="11">
    <source>
        <dbReference type="Proteomes" id="UP001610446"/>
    </source>
</evidence>
<dbReference type="Gene3D" id="1.20.1250.20">
    <property type="entry name" value="MFS general substrate transporter like domains"/>
    <property type="match status" value="1"/>
</dbReference>
<keyword evidence="3 7" id="KW-0813">Transport</keyword>
<evidence type="ECO:0000259" key="9">
    <source>
        <dbReference type="PROSITE" id="PS50850"/>
    </source>
</evidence>
<dbReference type="PANTHER" id="PTHR48022">
    <property type="entry name" value="PLASTIDIC GLUCOSE TRANSPORTER 4"/>
    <property type="match status" value="1"/>
</dbReference>
<dbReference type="InterPro" id="IPR036259">
    <property type="entry name" value="MFS_trans_sf"/>
</dbReference>
<feature type="transmembrane region" description="Helical" evidence="8">
    <location>
        <begin position="159"/>
        <end position="181"/>
    </location>
</feature>
<dbReference type="PANTHER" id="PTHR48022:SF45">
    <property type="entry name" value="MAJOR FACILITATOR SUPERFAMILY (MFS) PROFILE DOMAIN-CONTAINING PROTEIN-RELATED"/>
    <property type="match status" value="1"/>
</dbReference>
<evidence type="ECO:0000256" key="1">
    <source>
        <dbReference type="ARBA" id="ARBA00004141"/>
    </source>
</evidence>
<evidence type="ECO:0000256" key="3">
    <source>
        <dbReference type="ARBA" id="ARBA00022448"/>
    </source>
</evidence>
<proteinExistence type="inferred from homology"/>
<dbReference type="InterPro" id="IPR005829">
    <property type="entry name" value="Sugar_transporter_CS"/>
</dbReference>
<feature type="transmembrane region" description="Helical" evidence="8">
    <location>
        <begin position="422"/>
        <end position="438"/>
    </location>
</feature>
<feature type="transmembrane region" description="Helical" evidence="8">
    <location>
        <begin position="100"/>
        <end position="119"/>
    </location>
</feature>
<feature type="transmembrane region" description="Helical" evidence="8">
    <location>
        <begin position="193"/>
        <end position="211"/>
    </location>
</feature>
<dbReference type="InterPro" id="IPR020846">
    <property type="entry name" value="MFS_dom"/>
</dbReference>
<feature type="transmembrane region" description="Helical" evidence="8">
    <location>
        <begin position="346"/>
        <end position="365"/>
    </location>
</feature>
<dbReference type="PROSITE" id="PS50850">
    <property type="entry name" value="MFS"/>
    <property type="match status" value="1"/>
</dbReference>
<protein>
    <submittedName>
        <fullName evidence="10">Sugar transporter</fullName>
    </submittedName>
</protein>